<sequence length="77" mass="8564">MGTKVEPEPPPEPEPEQESEKAARRVARGLAQGVPPEELDQADAERVAETTSSPQPPLDERKERPRRYPPRPPSAED</sequence>
<accession>A0A3N1D6S9</accession>
<evidence type="ECO:0000256" key="1">
    <source>
        <dbReference type="SAM" id="MobiDB-lite"/>
    </source>
</evidence>
<comment type="caution">
    <text evidence="2">The sequence shown here is derived from an EMBL/GenBank/DDBJ whole genome shotgun (WGS) entry which is preliminary data.</text>
</comment>
<dbReference type="AlphaFoldDB" id="A0A3N1D6S9"/>
<feature type="region of interest" description="Disordered" evidence="1">
    <location>
        <begin position="1"/>
        <end position="77"/>
    </location>
</feature>
<dbReference type="Proteomes" id="UP000272400">
    <property type="component" value="Unassembled WGS sequence"/>
</dbReference>
<organism evidence="2 3">
    <name type="scientific">Actinocorallia herbida</name>
    <dbReference type="NCBI Taxonomy" id="58109"/>
    <lineage>
        <taxon>Bacteria</taxon>
        <taxon>Bacillati</taxon>
        <taxon>Actinomycetota</taxon>
        <taxon>Actinomycetes</taxon>
        <taxon>Streptosporangiales</taxon>
        <taxon>Thermomonosporaceae</taxon>
        <taxon>Actinocorallia</taxon>
    </lineage>
</organism>
<evidence type="ECO:0000313" key="2">
    <source>
        <dbReference type="EMBL" id="ROO89169.1"/>
    </source>
</evidence>
<keyword evidence="3" id="KW-1185">Reference proteome</keyword>
<protein>
    <submittedName>
        <fullName evidence="2">Uncharacterized protein</fullName>
    </submittedName>
</protein>
<proteinExistence type="predicted"/>
<evidence type="ECO:0000313" key="3">
    <source>
        <dbReference type="Proteomes" id="UP000272400"/>
    </source>
</evidence>
<dbReference type="RefSeq" id="WP_123668311.1">
    <property type="nucleotide sequence ID" value="NZ_RJKE01000001.1"/>
</dbReference>
<dbReference type="EMBL" id="RJKE01000001">
    <property type="protein sequence ID" value="ROO89169.1"/>
    <property type="molecule type" value="Genomic_DNA"/>
</dbReference>
<gene>
    <name evidence="2" type="ORF">EDD29_6856</name>
</gene>
<reference evidence="2 3" key="1">
    <citation type="submission" date="2018-11" db="EMBL/GenBank/DDBJ databases">
        <title>Sequencing the genomes of 1000 actinobacteria strains.</title>
        <authorList>
            <person name="Klenk H.-P."/>
        </authorList>
    </citation>
    <scope>NUCLEOTIDE SEQUENCE [LARGE SCALE GENOMIC DNA]</scope>
    <source>
        <strain evidence="2 3">DSM 44254</strain>
    </source>
</reference>
<name>A0A3N1D6S9_9ACTN</name>